<organism evidence="4 5">
    <name type="scientific">Kutzneria buriramensis</name>
    <dbReference type="NCBI Taxonomy" id="1045776"/>
    <lineage>
        <taxon>Bacteria</taxon>
        <taxon>Bacillati</taxon>
        <taxon>Actinomycetota</taxon>
        <taxon>Actinomycetes</taxon>
        <taxon>Pseudonocardiales</taxon>
        <taxon>Pseudonocardiaceae</taxon>
        <taxon>Kutzneria</taxon>
    </lineage>
</organism>
<gene>
    <name evidence="4" type="ORF">BCF44_103593</name>
</gene>
<dbReference type="AlphaFoldDB" id="A0A3E0I0A5"/>
<evidence type="ECO:0000256" key="3">
    <source>
        <dbReference type="PROSITE-ProRule" id="PRU00339"/>
    </source>
</evidence>
<proteinExistence type="predicted"/>
<keyword evidence="1" id="KW-0677">Repeat</keyword>
<evidence type="ECO:0000313" key="4">
    <source>
        <dbReference type="EMBL" id="REH52142.1"/>
    </source>
</evidence>
<dbReference type="Pfam" id="PF07719">
    <property type="entry name" value="TPR_2"/>
    <property type="match status" value="1"/>
</dbReference>
<keyword evidence="5" id="KW-1185">Reference proteome</keyword>
<dbReference type="PROSITE" id="PS50005">
    <property type="entry name" value="TPR"/>
    <property type="match status" value="2"/>
</dbReference>
<evidence type="ECO:0000256" key="1">
    <source>
        <dbReference type="ARBA" id="ARBA00022737"/>
    </source>
</evidence>
<dbReference type="InterPro" id="IPR013105">
    <property type="entry name" value="TPR_2"/>
</dbReference>
<reference evidence="4 5" key="1">
    <citation type="submission" date="2018-08" db="EMBL/GenBank/DDBJ databases">
        <title>Genomic Encyclopedia of Archaeal and Bacterial Type Strains, Phase II (KMG-II): from individual species to whole genera.</title>
        <authorList>
            <person name="Goeker M."/>
        </authorList>
    </citation>
    <scope>NUCLEOTIDE SEQUENCE [LARGE SCALE GENOMIC DNA]</scope>
    <source>
        <strain evidence="4 5">DSM 45791</strain>
    </source>
</reference>
<dbReference type="Gene3D" id="1.25.40.10">
    <property type="entry name" value="Tetratricopeptide repeat domain"/>
    <property type="match status" value="2"/>
</dbReference>
<dbReference type="Proteomes" id="UP000256269">
    <property type="component" value="Unassembled WGS sequence"/>
</dbReference>
<feature type="repeat" description="TPR" evidence="3">
    <location>
        <begin position="262"/>
        <end position="295"/>
    </location>
</feature>
<dbReference type="InterPro" id="IPR019734">
    <property type="entry name" value="TPR_rpt"/>
</dbReference>
<protein>
    <submittedName>
        <fullName evidence="4">Tetratricopeptide repeat protein</fullName>
    </submittedName>
</protein>
<dbReference type="SMART" id="SM00028">
    <property type="entry name" value="TPR"/>
    <property type="match status" value="4"/>
</dbReference>
<accession>A0A3E0I0A5</accession>
<feature type="repeat" description="TPR" evidence="3">
    <location>
        <begin position="223"/>
        <end position="256"/>
    </location>
</feature>
<keyword evidence="2 3" id="KW-0802">TPR repeat</keyword>
<evidence type="ECO:0000256" key="2">
    <source>
        <dbReference type="ARBA" id="ARBA00022803"/>
    </source>
</evidence>
<dbReference type="InterPro" id="IPR011990">
    <property type="entry name" value="TPR-like_helical_dom_sf"/>
</dbReference>
<sequence>MDTASGAVTQQTFSEGSIASVGGAQTVGVSYLSLPPAAARLYRLLAMHPGADFDGRLAGALDPQGENLLGTLEEAGLLRAAHGGRYSYSALAHGHALQQSDRTDSNADRLAALTSIVWWHVDRATAADKVISPHRWRLSPRYAHVPAFPGDESEAMDWLEPDRANFVQVATAAYESEMDDAVLALAEALWGLHFHRALYADWKAVDEIAVRAAIRRGDRRAEARMRCQLGLRHCELDDFAAAKEEFTAAIAVEPPDHQQGLATDLESLALAHYGLGEYDEALACVERAAALAPHDRLLSHLRARILAALGRHDEAFADLGTALKHVQDKEDRYHEALVLTSVGETFLRAGEPAKAAAELARALRVMVEMHRMVPEAVVRGLLSQAHERLGDRAVARDEAGRAHAILHVLEHPRETVARQRLHQLG</sequence>
<evidence type="ECO:0000313" key="5">
    <source>
        <dbReference type="Proteomes" id="UP000256269"/>
    </source>
</evidence>
<dbReference type="EMBL" id="QUNO01000003">
    <property type="protein sequence ID" value="REH52142.1"/>
    <property type="molecule type" value="Genomic_DNA"/>
</dbReference>
<comment type="caution">
    <text evidence="4">The sequence shown here is derived from an EMBL/GenBank/DDBJ whole genome shotgun (WGS) entry which is preliminary data.</text>
</comment>
<dbReference type="Pfam" id="PF13424">
    <property type="entry name" value="TPR_12"/>
    <property type="match status" value="1"/>
</dbReference>
<dbReference type="SUPFAM" id="SSF48452">
    <property type="entry name" value="TPR-like"/>
    <property type="match status" value="1"/>
</dbReference>
<name>A0A3E0I0A5_9PSEU</name>